<dbReference type="EMBL" id="JAVDXO010000015">
    <property type="protein sequence ID" value="MDR7308854.1"/>
    <property type="molecule type" value="Genomic_DNA"/>
</dbReference>
<dbReference type="RefSeq" id="WP_310346809.1">
    <property type="nucleotide sequence ID" value="NZ_JAVDXO010000015.1"/>
</dbReference>
<organism evidence="1 2">
    <name type="scientific">Rhodoferax saidenbachensis</name>
    <dbReference type="NCBI Taxonomy" id="1484693"/>
    <lineage>
        <taxon>Bacteria</taxon>
        <taxon>Pseudomonadati</taxon>
        <taxon>Pseudomonadota</taxon>
        <taxon>Betaproteobacteria</taxon>
        <taxon>Burkholderiales</taxon>
        <taxon>Comamonadaceae</taxon>
        <taxon>Rhodoferax</taxon>
    </lineage>
</organism>
<gene>
    <name evidence="1" type="ORF">J2X15_004177</name>
</gene>
<evidence type="ECO:0000313" key="1">
    <source>
        <dbReference type="EMBL" id="MDR7308854.1"/>
    </source>
</evidence>
<accession>A0ABU1ZTG8</accession>
<evidence type="ECO:0000313" key="2">
    <source>
        <dbReference type="Proteomes" id="UP001268089"/>
    </source>
</evidence>
<name>A0ABU1ZTG8_9BURK</name>
<sequence>MITPAHASAISATNQHAFAAPPAENAGNASAFYEDLRLATDAANQPDDTREQFRITGPVHQGKLVAEYQMPDALVQEMATREQEEKRREDINFRYAYEHQYKPVGQVLVNGKLFAEVDESGGYGLAHSLQGLNQNDMNPKARVEEIARALKGKGQVEIKYANFVPGFGGWSGPSAPESALPAFTARSRQDIMQEAMDTMARLKSASAAPVPHTT</sequence>
<dbReference type="Proteomes" id="UP001268089">
    <property type="component" value="Unassembled WGS sequence"/>
</dbReference>
<keyword evidence="2" id="KW-1185">Reference proteome</keyword>
<protein>
    <submittedName>
        <fullName evidence="1">Uncharacterized protein</fullName>
    </submittedName>
</protein>
<comment type="caution">
    <text evidence="1">The sequence shown here is derived from an EMBL/GenBank/DDBJ whole genome shotgun (WGS) entry which is preliminary data.</text>
</comment>
<reference evidence="1 2" key="1">
    <citation type="submission" date="2023-07" db="EMBL/GenBank/DDBJ databases">
        <title>Sorghum-associated microbial communities from plants grown in Nebraska, USA.</title>
        <authorList>
            <person name="Schachtman D."/>
        </authorList>
    </citation>
    <scope>NUCLEOTIDE SEQUENCE [LARGE SCALE GENOMIC DNA]</scope>
    <source>
        <strain evidence="1 2">BE308</strain>
    </source>
</reference>
<proteinExistence type="predicted"/>